<keyword evidence="1" id="KW-0812">Transmembrane</keyword>
<dbReference type="Proteomes" id="UP000320421">
    <property type="component" value="Chromosome"/>
</dbReference>
<dbReference type="InterPro" id="IPR011453">
    <property type="entry name" value="DUF1559"/>
</dbReference>
<dbReference type="AlphaFoldDB" id="A0A517PQQ6"/>
<dbReference type="Pfam" id="PF07596">
    <property type="entry name" value="SBP_bac_10"/>
    <property type="match status" value="1"/>
</dbReference>
<dbReference type="PANTHER" id="PTHR30093">
    <property type="entry name" value="GENERAL SECRETION PATHWAY PROTEIN G"/>
    <property type="match status" value="1"/>
</dbReference>
<keyword evidence="4" id="KW-1185">Reference proteome</keyword>
<dbReference type="PANTHER" id="PTHR30093:SF2">
    <property type="entry name" value="TYPE II SECRETION SYSTEM PROTEIN H"/>
    <property type="match status" value="1"/>
</dbReference>
<proteinExistence type="predicted"/>
<organism evidence="3 4">
    <name type="scientific">Gimesia chilikensis</name>
    <dbReference type="NCBI Taxonomy" id="2605989"/>
    <lineage>
        <taxon>Bacteria</taxon>
        <taxon>Pseudomonadati</taxon>
        <taxon>Planctomycetota</taxon>
        <taxon>Planctomycetia</taxon>
        <taxon>Planctomycetales</taxon>
        <taxon>Planctomycetaceae</taxon>
        <taxon>Gimesia</taxon>
    </lineage>
</organism>
<sequence>MNSQPDSETRTLAASNNFTPTASTLVLILAGCLFSLILLLFLFQNILQGKFHQSSNGTQADKIDARVVTTRTQPSAPKTSLGRIFLATDRSNSKKHLNQIGLAMYNYHGTHRVLPPGRTETKSGHPYHSWQTYLLPYLYRGDIYYQLDFKKPWDDPRNYKVFQQEVPEYLNPVIKEKLAPDGTALSHYVGNILVLKENESLPFNQITDGMDNTIFAIGRGNNFHNWGDPTSLADPQTLIGPDRVSAFPDGTQALMSSGAVRFISKNIDPAILKALSTPDSNDSIGDF</sequence>
<dbReference type="OrthoDB" id="285651at2"/>
<feature type="domain" description="DUF1559" evidence="2">
    <location>
        <begin position="90"/>
        <end position="172"/>
    </location>
</feature>
<gene>
    <name evidence="3" type="ORF">HG66A1_35070</name>
</gene>
<name>A0A517PQQ6_9PLAN</name>
<evidence type="ECO:0000259" key="2">
    <source>
        <dbReference type="Pfam" id="PF07596"/>
    </source>
</evidence>
<feature type="transmembrane region" description="Helical" evidence="1">
    <location>
        <begin position="20"/>
        <end position="43"/>
    </location>
</feature>
<keyword evidence="1" id="KW-1133">Transmembrane helix</keyword>
<reference evidence="3 4" key="1">
    <citation type="submission" date="2019-02" db="EMBL/GenBank/DDBJ databases">
        <title>Deep-cultivation of Planctomycetes and their phenomic and genomic characterization uncovers novel biology.</title>
        <authorList>
            <person name="Wiegand S."/>
            <person name="Jogler M."/>
            <person name="Boedeker C."/>
            <person name="Pinto D."/>
            <person name="Vollmers J."/>
            <person name="Rivas-Marin E."/>
            <person name="Kohn T."/>
            <person name="Peeters S.H."/>
            <person name="Heuer A."/>
            <person name="Rast P."/>
            <person name="Oberbeckmann S."/>
            <person name="Bunk B."/>
            <person name="Jeske O."/>
            <person name="Meyerdierks A."/>
            <person name="Storesund J.E."/>
            <person name="Kallscheuer N."/>
            <person name="Luecker S."/>
            <person name="Lage O.M."/>
            <person name="Pohl T."/>
            <person name="Merkel B.J."/>
            <person name="Hornburger P."/>
            <person name="Mueller R.-W."/>
            <person name="Bruemmer F."/>
            <person name="Labrenz M."/>
            <person name="Spormann A.M."/>
            <person name="Op den Camp H."/>
            <person name="Overmann J."/>
            <person name="Amann R."/>
            <person name="Jetten M.S.M."/>
            <person name="Mascher T."/>
            <person name="Medema M.H."/>
            <person name="Devos D.P."/>
            <person name="Kaster A.-K."/>
            <person name="Ovreas L."/>
            <person name="Rohde M."/>
            <person name="Galperin M.Y."/>
            <person name="Jogler C."/>
        </authorList>
    </citation>
    <scope>NUCLEOTIDE SEQUENCE [LARGE SCALE GENOMIC DNA]</scope>
    <source>
        <strain evidence="3 4">HG66A1</strain>
    </source>
</reference>
<protein>
    <recommendedName>
        <fullName evidence="2">DUF1559 domain-containing protein</fullName>
    </recommendedName>
</protein>
<accession>A0A517PQQ6</accession>
<evidence type="ECO:0000313" key="3">
    <source>
        <dbReference type="EMBL" id="QDT21704.1"/>
    </source>
</evidence>
<evidence type="ECO:0000256" key="1">
    <source>
        <dbReference type="SAM" id="Phobius"/>
    </source>
</evidence>
<keyword evidence="1" id="KW-0472">Membrane</keyword>
<evidence type="ECO:0000313" key="4">
    <source>
        <dbReference type="Proteomes" id="UP000320421"/>
    </source>
</evidence>
<dbReference type="EMBL" id="CP036266">
    <property type="protein sequence ID" value="QDT21704.1"/>
    <property type="molecule type" value="Genomic_DNA"/>
</dbReference>
<dbReference type="RefSeq" id="WP_145186424.1">
    <property type="nucleotide sequence ID" value="NZ_CP036266.1"/>
</dbReference>